<name>A0A7S4B221_CHRCT</name>
<dbReference type="EMBL" id="HBIZ01006802">
    <property type="protein sequence ID" value="CAE0751302.1"/>
    <property type="molecule type" value="Transcribed_RNA"/>
</dbReference>
<gene>
    <name evidence="2" type="ORF">PCAR00345_LOCUS3887</name>
</gene>
<feature type="region of interest" description="Disordered" evidence="1">
    <location>
        <begin position="479"/>
        <end position="516"/>
    </location>
</feature>
<protein>
    <recommendedName>
        <fullName evidence="3">Nucleotide-diphospho-sugar transferase domain-containing protein</fullName>
    </recommendedName>
</protein>
<reference evidence="2" key="1">
    <citation type="submission" date="2021-01" db="EMBL/GenBank/DDBJ databases">
        <authorList>
            <person name="Corre E."/>
            <person name="Pelletier E."/>
            <person name="Niang G."/>
            <person name="Scheremetjew M."/>
            <person name="Finn R."/>
            <person name="Kale V."/>
            <person name="Holt S."/>
            <person name="Cochrane G."/>
            <person name="Meng A."/>
            <person name="Brown T."/>
            <person name="Cohen L."/>
        </authorList>
    </citation>
    <scope>NUCLEOTIDE SEQUENCE</scope>
    <source>
        <strain evidence="2">CCMP645</strain>
    </source>
</reference>
<dbReference type="AlphaFoldDB" id="A0A7S4B221"/>
<evidence type="ECO:0000313" key="2">
    <source>
        <dbReference type="EMBL" id="CAE0751302.1"/>
    </source>
</evidence>
<organism evidence="2">
    <name type="scientific">Chrysotila carterae</name>
    <name type="common">Marine alga</name>
    <name type="synonym">Syracosphaera carterae</name>
    <dbReference type="NCBI Taxonomy" id="13221"/>
    <lineage>
        <taxon>Eukaryota</taxon>
        <taxon>Haptista</taxon>
        <taxon>Haptophyta</taxon>
        <taxon>Prymnesiophyceae</taxon>
        <taxon>Isochrysidales</taxon>
        <taxon>Isochrysidaceae</taxon>
        <taxon>Chrysotila</taxon>
    </lineage>
</organism>
<evidence type="ECO:0008006" key="3">
    <source>
        <dbReference type="Google" id="ProtNLM"/>
    </source>
</evidence>
<evidence type="ECO:0000256" key="1">
    <source>
        <dbReference type="SAM" id="MobiDB-lite"/>
    </source>
</evidence>
<sequence>MSDFPSIPRLTSSKYFSSLLLLRNIWKGGDLSDDMQFQRVVNQRTYKGELILFAFDLCSVSDALNAVLMLRHVGFEHFLPLTDGAATCEALHALADVKALPTTPCFWSSSSNNHKGWDTWGAGAGCVSGERRRGYCKAEQLWAIRYHVAARLLASRVNLLHMDTDTVIFNDIYTRLKRKPISDYSLILLPESPVNGGLWYAQHTSLDSGAQWVIAEVARRTWEVISLRIRRRSSPPFDQAMLADALVSAMKGERHVAYMCEHPAVALQPPCANASQSRKDLAWRPRTSADAFGRHLGLTEARLIVPSSPEAGRVVRDNSVAGPRSESRRNERSELALLSPPWLLGYGWRVQRSGHFARRGAQPSVVHLLGVRCRWCLSSLDVDHGSKWEWTHLSGFFAGNAYLPSAEQWRQTAQAELAQWRVVQPRALSRERVQVAEGLAGNSSMLALKPRPRHWDEAARVIAAAWEQREADGWEPVQQLQPLQQQSETAAEATTKAAEVPASATSSSSSHVSSSLSSSSAALNSTAAGASSVVSDTSPLRTAQLHQCTRLGRARVLESRAGLATVSPSLVAAASAADDGGDSARALLRRLISIATLSGRAAVLPSFNCSAPWISKRNGAVDDLRVVVVDPTAAAPLHAQRCAPCNVQASGSRFRGSTR</sequence>
<accession>A0A7S4B221</accession>
<proteinExistence type="predicted"/>